<dbReference type="AlphaFoldDB" id="A0AAD3NDR2"/>
<evidence type="ECO:0000313" key="2">
    <source>
        <dbReference type="Proteomes" id="UP001279410"/>
    </source>
</evidence>
<gene>
    <name evidence="1" type="ORF">AKAME5_002393700</name>
</gene>
<sequence length="131" mass="15132">MHRVEAHFERIVLHRLHSRHHSAHQHDQSELILDCVSFPHQAALPSLEAIRQLFRKHSNKKMLCKPVHLHSLLTEAIQGGVLAGSEKNLALEHCKSLVVLMDVSFKNNNNKLVSYLNKHTQCQHCHFHTKH</sequence>
<reference evidence="1" key="1">
    <citation type="submission" date="2022-08" db="EMBL/GenBank/DDBJ databases">
        <title>Genome sequencing of akame (Lates japonicus).</title>
        <authorList>
            <person name="Hashiguchi Y."/>
            <person name="Takahashi H."/>
        </authorList>
    </citation>
    <scope>NUCLEOTIDE SEQUENCE</scope>
    <source>
        <strain evidence="1">Kochi</strain>
    </source>
</reference>
<proteinExistence type="predicted"/>
<evidence type="ECO:0000313" key="1">
    <source>
        <dbReference type="EMBL" id="GLD72612.1"/>
    </source>
</evidence>
<dbReference type="EMBL" id="BRZM01001125">
    <property type="protein sequence ID" value="GLD72612.1"/>
    <property type="molecule type" value="Genomic_DNA"/>
</dbReference>
<dbReference type="Proteomes" id="UP001279410">
    <property type="component" value="Unassembled WGS sequence"/>
</dbReference>
<name>A0AAD3NDR2_LATJO</name>
<keyword evidence="2" id="KW-1185">Reference proteome</keyword>
<comment type="caution">
    <text evidence="1">The sequence shown here is derived from an EMBL/GenBank/DDBJ whole genome shotgun (WGS) entry which is preliminary data.</text>
</comment>
<organism evidence="1 2">
    <name type="scientific">Lates japonicus</name>
    <name type="common">Japanese lates</name>
    <dbReference type="NCBI Taxonomy" id="270547"/>
    <lineage>
        <taxon>Eukaryota</taxon>
        <taxon>Metazoa</taxon>
        <taxon>Chordata</taxon>
        <taxon>Craniata</taxon>
        <taxon>Vertebrata</taxon>
        <taxon>Euteleostomi</taxon>
        <taxon>Actinopterygii</taxon>
        <taxon>Neopterygii</taxon>
        <taxon>Teleostei</taxon>
        <taxon>Neoteleostei</taxon>
        <taxon>Acanthomorphata</taxon>
        <taxon>Carangaria</taxon>
        <taxon>Carangaria incertae sedis</taxon>
        <taxon>Centropomidae</taxon>
        <taxon>Lates</taxon>
    </lineage>
</organism>
<accession>A0AAD3NDR2</accession>
<protein>
    <submittedName>
        <fullName evidence="1">Calpain-3-like isoform X1</fullName>
    </submittedName>
</protein>